<dbReference type="InterPro" id="IPR011342">
    <property type="entry name" value="Shikimate_DH"/>
</dbReference>
<dbReference type="EC" id="1.1.1.25" evidence="9"/>
<comment type="function">
    <text evidence="9">Involved in the biosynthesis of the chorismate, which leads to the biosynthesis of aromatic amino acids. Catalyzes the reversible NADPH linked reduction of 3-dehydroshikimate (DHSA) to yield shikimate (SA).</text>
</comment>
<dbReference type="FunFam" id="3.40.50.720:FF:000086">
    <property type="entry name" value="Quinate/shikimate dehydrogenase"/>
    <property type="match status" value="1"/>
</dbReference>
<reference evidence="12" key="2">
    <citation type="submission" date="2021-04" db="EMBL/GenBank/DDBJ databases">
        <authorList>
            <person name="Gilroy R."/>
        </authorList>
    </citation>
    <scope>NUCLEOTIDE SEQUENCE</scope>
    <source>
        <strain evidence="12">ChiSxjej6B18-287</strain>
    </source>
</reference>
<dbReference type="AlphaFoldDB" id="A0A9D2N8A7"/>
<feature type="domain" description="Shikimate dehydrogenase substrate binding N-terminal" evidence="10">
    <location>
        <begin position="13"/>
        <end position="95"/>
    </location>
</feature>
<dbReference type="PANTHER" id="PTHR21089:SF1">
    <property type="entry name" value="BIFUNCTIONAL 3-DEHYDROQUINATE DEHYDRATASE_SHIKIMATE DEHYDROGENASE, CHLOROPLASTIC"/>
    <property type="match status" value="1"/>
</dbReference>
<keyword evidence="2 9" id="KW-0028">Amino-acid biosynthesis</keyword>
<gene>
    <name evidence="9" type="primary">aroE</name>
    <name evidence="12" type="ORF">H9935_13290</name>
</gene>
<feature type="binding site" evidence="9">
    <location>
        <position position="257"/>
    </location>
    <ligand>
        <name>NADP(+)</name>
        <dbReference type="ChEBI" id="CHEBI:58349"/>
    </ligand>
</feature>
<dbReference type="GO" id="GO:0030266">
    <property type="term" value="F:quinate 3-dehydrogenase (NAD+) activity"/>
    <property type="evidence" value="ECO:0007669"/>
    <property type="project" value="UniProtKB-EC"/>
</dbReference>
<feature type="binding site" evidence="9">
    <location>
        <position position="264"/>
    </location>
    <ligand>
        <name>shikimate</name>
        <dbReference type="ChEBI" id="CHEBI:36208"/>
    </ligand>
</feature>
<evidence type="ECO:0000256" key="8">
    <source>
        <dbReference type="ARBA" id="ARBA00060613"/>
    </source>
</evidence>
<evidence type="ECO:0000256" key="2">
    <source>
        <dbReference type="ARBA" id="ARBA00022605"/>
    </source>
</evidence>
<keyword evidence="5 9" id="KW-0057">Aromatic amino acid biosynthesis</keyword>
<dbReference type="Gene3D" id="3.40.50.720">
    <property type="entry name" value="NAD(P)-binding Rossmann-like Domain"/>
    <property type="match status" value="1"/>
</dbReference>
<accession>A0A9D2N8A7</accession>
<evidence type="ECO:0000256" key="6">
    <source>
        <dbReference type="ARBA" id="ARBA00051639"/>
    </source>
</evidence>
<dbReference type="Gene3D" id="3.40.50.10860">
    <property type="entry name" value="Leucine Dehydrogenase, chain A, domain 1"/>
    <property type="match status" value="1"/>
</dbReference>
<reference evidence="12" key="1">
    <citation type="journal article" date="2021" name="PeerJ">
        <title>Extensive microbial diversity within the chicken gut microbiome revealed by metagenomics and culture.</title>
        <authorList>
            <person name="Gilroy R."/>
            <person name="Ravi A."/>
            <person name="Getino M."/>
            <person name="Pursley I."/>
            <person name="Horton D.L."/>
            <person name="Alikhan N.F."/>
            <person name="Baker D."/>
            <person name="Gharbi K."/>
            <person name="Hall N."/>
            <person name="Watson M."/>
            <person name="Adriaenssens E.M."/>
            <person name="Foster-Nyarko E."/>
            <person name="Jarju S."/>
            <person name="Secka A."/>
            <person name="Antonio M."/>
            <person name="Oren A."/>
            <person name="Chaudhuri R.R."/>
            <person name="La Ragione R."/>
            <person name="Hildebrand F."/>
            <person name="Pallen M.J."/>
        </authorList>
    </citation>
    <scope>NUCLEOTIDE SEQUENCE</scope>
    <source>
        <strain evidence="12">ChiSxjej6B18-287</strain>
    </source>
</reference>
<comment type="catalytic activity">
    <reaction evidence="9">
        <text>shikimate + NADP(+) = 3-dehydroshikimate + NADPH + H(+)</text>
        <dbReference type="Rhea" id="RHEA:17737"/>
        <dbReference type="ChEBI" id="CHEBI:15378"/>
        <dbReference type="ChEBI" id="CHEBI:16630"/>
        <dbReference type="ChEBI" id="CHEBI:36208"/>
        <dbReference type="ChEBI" id="CHEBI:57783"/>
        <dbReference type="ChEBI" id="CHEBI:58349"/>
        <dbReference type="EC" id="1.1.1.25"/>
    </reaction>
</comment>
<comment type="caution">
    <text evidence="12">The sequence shown here is derived from an EMBL/GenBank/DDBJ whole genome shotgun (WGS) entry which is preliminary data.</text>
</comment>
<dbReference type="CDD" id="cd01065">
    <property type="entry name" value="NAD_bind_Shikimate_DH"/>
    <property type="match status" value="1"/>
</dbReference>
<keyword evidence="4 9" id="KW-0560">Oxidoreductase</keyword>
<feature type="binding site" evidence="9">
    <location>
        <position position="236"/>
    </location>
    <ligand>
        <name>shikimate</name>
        <dbReference type="ChEBI" id="CHEBI:36208"/>
    </ligand>
</feature>
<dbReference type="SUPFAM" id="SSF51735">
    <property type="entry name" value="NAD(P)-binding Rossmann-fold domains"/>
    <property type="match status" value="1"/>
</dbReference>
<feature type="active site" description="Proton acceptor" evidence="9">
    <location>
        <position position="72"/>
    </location>
</feature>
<dbReference type="InterPro" id="IPR041121">
    <property type="entry name" value="SDH_C"/>
</dbReference>
<dbReference type="NCBIfam" id="NF001319">
    <property type="entry name" value="PRK00258.3-3"/>
    <property type="match status" value="1"/>
</dbReference>
<dbReference type="PANTHER" id="PTHR21089">
    <property type="entry name" value="SHIKIMATE DEHYDROGENASE"/>
    <property type="match status" value="1"/>
</dbReference>
<evidence type="ECO:0000256" key="9">
    <source>
        <dbReference type="HAMAP-Rule" id="MF_00222"/>
    </source>
</evidence>
<evidence type="ECO:0000259" key="11">
    <source>
        <dbReference type="Pfam" id="PF18317"/>
    </source>
</evidence>
<feature type="domain" description="SDH C-terminal" evidence="11">
    <location>
        <begin position="257"/>
        <end position="278"/>
    </location>
</feature>
<name>A0A9D2N8A7_9FIRM</name>
<feature type="binding site" evidence="9">
    <location>
        <position position="93"/>
    </location>
    <ligand>
        <name>shikimate</name>
        <dbReference type="ChEBI" id="CHEBI:36208"/>
    </ligand>
</feature>
<dbReference type="InterPro" id="IPR013708">
    <property type="entry name" value="Shikimate_DH-bd_N"/>
</dbReference>
<feature type="binding site" evidence="9">
    <location>
        <position position="68"/>
    </location>
    <ligand>
        <name>shikimate</name>
        <dbReference type="ChEBI" id="CHEBI:36208"/>
    </ligand>
</feature>
<dbReference type="Pfam" id="PF08501">
    <property type="entry name" value="Shikimate_dh_N"/>
    <property type="match status" value="1"/>
</dbReference>
<evidence type="ECO:0000313" key="13">
    <source>
        <dbReference type="Proteomes" id="UP000823893"/>
    </source>
</evidence>
<comment type="pathway">
    <text evidence="8">Aromatic compound metabolism; 3,4-dihydroxybenzoate biosynthesis; 3-dehydroquinate from D-quinate (NAD(+) route).</text>
</comment>
<dbReference type="InterPro" id="IPR036291">
    <property type="entry name" value="NAD(P)-bd_dom_sf"/>
</dbReference>
<dbReference type="GO" id="GO:0009073">
    <property type="term" value="P:aromatic amino acid family biosynthetic process"/>
    <property type="evidence" value="ECO:0007669"/>
    <property type="project" value="UniProtKB-KW"/>
</dbReference>
<evidence type="ECO:0000259" key="10">
    <source>
        <dbReference type="Pfam" id="PF08501"/>
    </source>
</evidence>
<dbReference type="NCBIfam" id="TIGR00507">
    <property type="entry name" value="aroE"/>
    <property type="match status" value="1"/>
</dbReference>
<comment type="catalytic activity">
    <reaction evidence="7">
        <text>shikimate + NAD(+) = 3-dehydroshikimate + NADH + H(+)</text>
        <dbReference type="Rhea" id="RHEA:17741"/>
        <dbReference type="ChEBI" id="CHEBI:15378"/>
        <dbReference type="ChEBI" id="CHEBI:16630"/>
        <dbReference type="ChEBI" id="CHEBI:36208"/>
        <dbReference type="ChEBI" id="CHEBI:57540"/>
        <dbReference type="ChEBI" id="CHEBI:57945"/>
    </reaction>
</comment>
<sequence>MWEITGTTRLAGLLGSPIAHSISPLMHNFSFQYLGIDCTYLAFDINEQTLKEAVNGLKALGVIGFNLTMPNKNKILEYMDGLSDAARLIGAVNTVENRDGRFIGHNTDGIGFMHSVKEQGIQMEGQTMTLMGIGGAATAICAQAALDGVKVIHIFARSTSTHLPRIRNLAADLGKETSCSIFLHDIRDLETLKSAMRESRLFVNATSVGMAPNVESCILPDSSYLYPELAVADIIYSPWETRLLAMARAQGCTAFNGYSMLLWQGAEAFKIWTGQEMPMEQLKDYLRQKNLFSD</sequence>
<dbReference type="InterPro" id="IPR046346">
    <property type="entry name" value="Aminoacid_DH-like_N_sf"/>
</dbReference>
<dbReference type="HAMAP" id="MF_00222">
    <property type="entry name" value="Shikimate_DH_AroE"/>
    <property type="match status" value="1"/>
</dbReference>
<keyword evidence="3 9" id="KW-0521">NADP</keyword>
<organism evidence="12 13">
    <name type="scientific">Candidatus Blautia merdigallinarum</name>
    <dbReference type="NCBI Taxonomy" id="2838495"/>
    <lineage>
        <taxon>Bacteria</taxon>
        <taxon>Bacillati</taxon>
        <taxon>Bacillota</taxon>
        <taxon>Clostridia</taxon>
        <taxon>Lachnospirales</taxon>
        <taxon>Lachnospiraceae</taxon>
        <taxon>Blautia</taxon>
    </lineage>
</organism>
<dbReference type="GO" id="GO:0004764">
    <property type="term" value="F:shikimate 3-dehydrogenase (NADP+) activity"/>
    <property type="evidence" value="ECO:0007669"/>
    <property type="project" value="UniProtKB-UniRule"/>
</dbReference>
<evidence type="ECO:0000256" key="7">
    <source>
        <dbReference type="ARBA" id="ARBA00052329"/>
    </source>
</evidence>
<evidence type="ECO:0000256" key="3">
    <source>
        <dbReference type="ARBA" id="ARBA00022857"/>
    </source>
</evidence>
<comment type="pathway">
    <text evidence="1 9">Metabolic intermediate biosynthesis; chorismate biosynthesis; chorismate from D-erythrose 4-phosphate and phosphoenolpyruvate: step 4/7.</text>
</comment>
<dbReference type="InterPro" id="IPR022893">
    <property type="entry name" value="Shikimate_DH_fam"/>
</dbReference>
<dbReference type="GO" id="GO:0019632">
    <property type="term" value="P:shikimate metabolic process"/>
    <property type="evidence" value="ECO:0007669"/>
    <property type="project" value="InterPro"/>
</dbReference>
<dbReference type="Proteomes" id="UP000823893">
    <property type="component" value="Unassembled WGS sequence"/>
</dbReference>
<dbReference type="GO" id="GO:0008652">
    <property type="term" value="P:amino acid biosynthetic process"/>
    <property type="evidence" value="ECO:0007669"/>
    <property type="project" value="UniProtKB-KW"/>
</dbReference>
<feature type="binding site" evidence="9">
    <location>
        <begin position="21"/>
        <end position="23"/>
    </location>
    <ligand>
        <name>shikimate</name>
        <dbReference type="ChEBI" id="CHEBI:36208"/>
    </ligand>
</feature>
<evidence type="ECO:0000256" key="4">
    <source>
        <dbReference type="ARBA" id="ARBA00023002"/>
    </source>
</evidence>
<evidence type="ECO:0000256" key="1">
    <source>
        <dbReference type="ARBA" id="ARBA00004871"/>
    </source>
</evidence>
<comment type="caution">
    <text evidence="9">Lacks conserved residue(s) required for the propagation of feature annotation.</text>
</comment>
<dbReference type="Pfam" id="PF18317">
    <property type="entry name" value="SDH_C"/>
    <property type="match status" value="1"/>
</dbReference>
<dbReference type="GO" id="GO:0009423">
    <property type="term" value="P:chorismate biosynthetic process"/>
    <property type="evidence" value="ECO:0007669"/>
    <property type="project" value="UniProtKB-UniRule"/>
</dbReference>
<protein>
    <recommendedName>
        <fullName evidence="9">Shikimate dehydrogenase (NADP(+))</fullName>
        <shortName evidence="9">SDH</shortName>
        <ecNumber evidence="9">1.1.1.25</ecNumber>
    </recommendedName>
</protein>
<dbReference type="SUPFAM" id="SSF53223">
    <property type="entry name" value="Aminoacid dehydrogenase-like, N-terminal domain"/>
    <property type="match status" value="1"/>
</dbReference>
<dbReference type="EMBL" id="DWWV01000182">
    <property type="protein sequence ID" value="HJC11750.1"/>
    <property type="molecule type" value="Genomic_DNA"/>
</dbReference>
<feature type="binding site" evidence="9">
    <location>
        <position position="234"/>
    </location>
    <ligand>
        <name>NADP(+)</name>
        <dbReference type="ChEBI" id="CHEBI:58349"/>
    </ligand>
</feature>
<proteinExistence type="inferred from homology"/>
<comment type="subunit">
    <text evidence="9">Homodimer.</text>
</comment>
<dbReference type="FunFam" id="3.40.50.10860:FF:000004">
    <property type="entry name" value="Quinate/shikimate dehydrogenase"/>
    <property type="match status" value="1"/>
</dbReference>
<dbReference type="GO" id="GO:0050661">
    <property type="term" value="F:NADP binding"/>
    <property type="evidence" value="ECO:0007669"/>
    <property type="project" value="InterPro"/>
</dbReference>
<evidence type="ECO:0000256" key="5">
    <source>
        <dbReference type="ARBA" id="ARBA00023141"/>
    </source>
</evidence>
<feature type="binding site" evidence="9">
    <location>
        <position position="84"/>
    </location>
    <ligand>
        <name>NADP(+)</name>
        <dbReference type="ChEBI" id="CHEBI:58349"/>
    </ligand>
</feature>
<evidence type="ECO:0000313" key="12">
    <source>
        <dbReference type="EMBL" id="HJC11750.1"/>
    </source>
</evidence>
<comment type="catalytic activity">
    <reaction evidence="6">
        <text>L-quinate + NAD(+) = 3-dehydroquinate + NADH + H(+)</text>
        <dbReference type="Rhea" id="RHEA:22364"/>
        <dbReference type="ChEBI" id="CHEBI:15378"/>
        <dbReference type="ChEBI" id="CHEBI:29751"/>
        <dbReference type="ChEBI" id="CHEBI:32364"/>
        <dbReference type="ChEBI" id="CHEBI:57540"/>
        <dbReference type="ChEBI" id="CHEBI:57945"/>
        <dbReference type="EC" id="1.1.1.24"/>
    </reaction>
</comment>
<comment type="similarity">
    <text evidence="9">Belongs to the shikimate dehydrogenase family.</text>
</comment>
<feature type="binding site" evidence="9">
    <location>
        <position position="108"/>
    </location>
    <ligand>
        <name>shikimate</name>
        <dbReference type="ChEBI" id="CHEBI:36208"/>
    </ligand>
</feature>